<reference evidence="8 9" key="1">
    <citation type="submission" date="2022-09" db="EMBL/GenBank/DDBJ databases">
        <authorList>
            <person name="Palmer J.M."/>
        </authorList>
    </citation>
    <scope>NUCLEOTIDE SEQUENCE [LARGE SCALE GENOMIC DNA]</scope>
    <source>
        <strain evidence="8 9">DSM 7382</strain>
    </source>
</reference>
<dbReference type="InterPro" id="IPR026274">
    <property type="entry name" value="tRNA_wybutosine_synth_prot_2"/>
</dbReference>
<dbReference type="GO" id="GO:0008175">
    <property type="term" value="F:tRNA methyltransferase activity"/>
    <property type="evidence" value="ECO:0007669"/>
    <property type="project" value="TreeGrafter"/>
</dbReference>
<organism evidence="8 9">
    <name type="scientific">Cerrena zonata</name>
    <dbReference type="NCBI Taxonomy" id="2478898"/>
    <lineage>
        <taxon>Eukaryota</taxon>
        <taxon>Fungi</taxon>
        <taxon>Dikarya</taxon>
        <taxon>Basidiomycota</taxon>
        <taxon>Agaricomycotina</taxon>
        <taxon>Agaricomycetes</taxon>
        <taxon>Polyporales</taxon>
        <taxon>Cerrenaceae</taxon>
        <taxon>Cerrena</taxon>
    </lineage>
</organism>
<evidence type="ECO:0000256" key="2">
    <source>
        <dbReference type="ARBA" id="ARBA00012265"/>
    </source>
</evidence>
<dbReference type="PANTHER" id="PTHR23245">
    <property type="entry name" value="TRNA METHYLTRANSFERASE"/>
    <property type="match status" value="1"/>
</dbReference>
<keyword evidence="9" id="KW-1185">Reference proteome</keyword>
<dbReference type="EMBL" id="JASBNA010000023">
    <property type="protein sequence ID" value="KAK7684750.1"/>
    <property type="molecule type" value="Genomic_DNA"/>
</dbReference>
<dbReference type="GO" id="GO:0008757">
    <property type="term" value="F:S-adenosylmethionine-dependent methyltransferase activity"/>
    <property type="evidence" value="ECO:0007669"/>
    <property type="project" value="InterPro"/>
</dbReference>
<protein>
    <recommendedName>
        <fullName evidence="2">tRNA(Phe) (4-demethylwyosine(37)-C(7)) aminocarboxypropyltransferase</fullName>
        <ecNumber evidence="2">2.5.1.114</ecNumber>
    </recommendedName>
</protein>
<sequence length="454" mass="52398">MPESIGSMVVKIVIKDPRHLKGIKTSLEEAKLLSGSRDKISRKDGEIEILTNTNDCRTVEANLPGISYRLEQVEVTEHPQTFDQMVRQLLQGVPEDEVERLMQKVPKKWTIYKPMVLFKSGTFDDPVWTKHLSPSFWELLKQTGFFENVTHFAVNKPIIESDVMRRPFNILPLYGDFGPLSSFEEPSDQDFRSAFWCQITQNGIIQTWSPKYTMFSRGNIKEKARILQNYNINPGDWGCDLYAGIGYFTLLYLTRGMKMFCWEINPWSIEGLVRGLQSNKFKYRVVEHQQEYTKQQFSQDEIEGIQAVIFKESNEYSLHRLQELTPAILHINLGLLPSSKPSWQYSAKIRKTSPGYIHIHENVHTTDVDRLKDEIESFFHPGSVQHVEKVKTFAPDVWHITQVKHLRRAPVHQTPATAPTNDHLCPLFSEATRPFPHTSIRFIPPNTVGKGSSR</sequence>
<keyword evidence="4" id="KW-0949">S-adenosyl-L-methionine</keyword>
<comment type="pathway">
    <text evidence="1">tRNA modification; wybutosine-tRNA(Phe) biosynthesis.</text>
</comment>
<evidence type="ECO:0000256" key="3">
    <source>
        <dbReference type="ARBA" id="ARBA00022679"/>
    </source>
</evidence>
<dbReference type="GO" id="GO:0102522">
    <property type="term" value="F:tRNA 4-demethylwyosine alpha-amino-alpha-carboxypropyltransferase activity"/>
    <property type="evidence" value="ECO:0007669"/>
    <property type="project" value="UniProtKB-EC"/>
</dbReference>
<evidence type="ECO:0000256" key="4">
    <source>
        <dbReference type="ARBA" id="ARBA00022691"/>
    </source>
</evidence>
<dbReference type="GO" id="GO:0031591">
    <property type="term" value="P:wybutosine biosynthetic process"/>
    <property type="evidence" value="ECO:0007669"/>
    <property type="project" value="InterPro"/>
</dbReference>
<keyword evidence="3" id="KW-0808">Transferase</keyword>
<dbReference type="InterPro" id="IPR056743">
    <property type="entry name" value="TRM5-TYW2-like_MTfase"/>
</dbReference>
<dbReference type="EC" id="2.5.1.114" evidence="2"/>
<dbReference type="InterPro" id="IPR029063">
    <property type="entry name" value="SAM-dependent_MTases_sf"/>
</dbReference>
<dbReference type="SUPFAM" id="SSF53335">
    <property type="entry name" value="S-adenosyl-L-methionine-dependent methyltransferases"/>
    <property type="match status" value="1"/>
</dbReference>
<keyword evidence="5" id="KW-0819">tRNA processing</keyword>
<comment type="catalytic activity">
    <reaction evidence="6">
        <text>4-demethylwyosine(37) in tRNA(Phe) + S-adenosyl-L-methionine = 4-demethyl-7-[(3S)-3-amino-3-carboxypropyl]wyosine(37) in tRNA(Phe) + S-methyl-5'-thioadenosine + H(+)</text>
        <dbReference type="Rhea" id="RHEA:36355"/>
        <dbReference type="Rhea" id="RHEA-COMP:10164"/>
        <dbReference type="Rhea" id="RHEA-COMP:10378"/>
        <dbReference type="ChEBI" id="CHEBI:15378"/>
        <dbReference type="ChEBI" id="CHEBI:17509"/>
        <dbReference type="ChEBI" id="CHEBI:59789"/>
        <dbReference type="ChEBI" id="CHEBI:64315"/>
        <dbReference type="ChEBI" id="CHEBI:73550"/>
        <dbReference type="EC" id="2.5.1.114"/>
    </reaction>
</comment>
<proteinExistence type="predicted"/>
<dbReference type="AlphaFoldDB" id="A0AAW0FTW0"/>
<feature type="domain" description="SAM-dependent methyltransferase TRM5/TYW2-type" evidence="7">
    <location>
        <begin position="140"/>
        <end position="408"/>
    </location>
</feature>
<evidence type="ECO:0000313" key="9">
    <source>
        <dbReference type="Proteomes" id="UP001385951"/>
    </source>
</evidence>
<comment type="caution">
    <text evidence="8">The sequence shown here is derived from an EMBL/GenBank/DDBJ whole genome shotgun (WGS) entry which is preliminary data.</text>
</comment>
<dbReference type="GO" id="GO:0030488">
    <property type="term" value="P:tRNA methylation"/>
    <property type="evidence" value="ECO:0007669"/>
    <property type="project" value="TreeGrafter"/>
</dbReference>
<dbReference type="Proteomes" id="UP001385951">
    <property type="component" value="Unassembled WGS sequence"/>
</dbReference>
<name>A0AAW0FTW0_9APHY</name>
<evidence type="ECO:0000256" key="5">
    <source>
        <dbReference type="ARBA" id="ARBA00022694"/>
    </source>
</evidence>
<evidence type="ECO:0000313" key="8">
    <source>
        <dbReference type="EMBL" id="KAK7684750.1"/>
    </source>
</evidence>
<dbReference type="PROSITE" id="PS51684">
    <property type="entry name" value="SAM_MT_TRM5_TYW2"/>
    <property type="match status" value="1"/>
</dbReference>
<dbReference type="InterPro" id="IPR030382">
    <property type="entry name" value="MeTrfase_TRM5/TYW2"/>
</dbReference>
<dbReference type="PIRSF" id="PIRSF038972">
    <property type="entry name" value="Trm12"/>
    <property type="match status" value="1"/>
</dbReference>
<dbReference type="PANTHER" id="PTHR23245:SF25">
    <property type="entry name" value="TRNA WYBUTOSINE-SYNTHESIZING PROTEIN 2 HOMOLOG"/>
    <property type="match status" value="1"/>
</dbReference>
<evidence type="ECO:0000256" key="1">
    <source>
        <dbReference type="ARBA" id="ARBA00004797"/>
    </source>
</evidence>
<gene>
    <name evidence="8" type="ORF">QCA50_011992</name>
</gene>
<dbReference type="Pfam" id="PF02475">
    <property type="entry name" value="TRM5-TYW2_MTfase"/>
    <property type="match status" value="1"/>
</dbReference>
<evidence type="ECO:0000259" key="7">
    <source>
        <dbReference type="PROSITE" id="PS51684"/>
    </source>
</evidence>
<evidence type="ECO:0000256" key="6">
    <source>
        <dbReference type="ARBA" id="ARBA00049400"/>
    </source>
</evidence>
<dbReference type="GO" id="GO:0005737">
    <property type="term" value="C:cytoplasm"/>
    <property type="evidence" value="ECO:0007669"/>
    <property type="project" value="TreeGrafter"/>
</dbReference>
<accession>A0AAW0FTW0</accession>
<dbReference type="Gene3D" id="3.40.50.150">
    <property type="entry name" value="Vaccinia Virus protein VP39"/>
    <property type="match status" value="1"/>
</dbReference>